<proteinExistence type="predicted"/>
<keyword evidence="2" id="KW-1133">Transmembrane helix</keyword>
<dbReference type="SUPFAM" id="SSF103473">
    <property type="entry name" value="MFS general substrate transporter"/>
    <property type="match status" value="1"/>
</dbReference>
<name>A0A0G4EIW4_VITBC</name>
<dbReference type="OMA" id="MGVAPMT"/>
<dbReference type="InterPro" id="IPR011701">
    <property type="entry name" value="MFS"/>
</dbReference>
<feature type="transmembrane region" description="Helical" evidence="2">
    <location>
        <begin position="47"/>
        <end position="66"/>
    </location>
</feature>
<gene>
    <name evidence="4" type="ORF">Vbra_3948</name>
</gene>
<dbReference type="PANTHER" id="PTHR11360">
    <property type="entry name" value="MONOCARBOXYLATE TRANSPORTER"/>
    <property type="match status" value="1"/>
</dbReference>
<feature type="transmembrane region" description="Helical" evidence="2">
    <location>
        <begin position="164"/>
        <end position="184"/>
    </location>
</feature>
<dbReference type="Gene3D" id="1.20.1250.20">
    <property type="entry name" value="MFS general substrate transporter like domains"/>
    <property type="match status" value="2"/>
</dbReference>
<reference evidence="4 5" key="1">
    <citation type="submission" date="2014-11" db="EMBL/GenBank/DDBJ databases">
        <authorList>
            <person name="Zhu J."/>
            <person name="Qi W."/>
            <person name="Song R."/>
        </authorList>
    </citation>
    <scope>NUCLEOTIDE SEQUENCE [LARGE SCALE GENOMIC DNA]</scope>
</reference>
<evidence type="ECO:0000259" key="3">
    <source>
        <dbReference type="PROSITE" id="PS50850"/>
    </source>
</evidence>
<comment type="subcellular location">
    <subcellularLocation>
        <location evidence="1">Membrane</location>
        <topology evidence="1">Multi-pass membrane protein</topology>
    </subcellularLocation>
</comment>
<dbReference type="VEuPathDB" id="CryptoDB:Vbra_3948"/>
<evidence type="ECO:0000256" key="1">
    <source>
        <dbReference type="ARBA" id="ARBA00004141"/>
    </source>
</evidence>
<feature type="domain" description="Major facilitator superfamily (MFS) profile" evidence="3">
    <location>
        <begin position="9"/>
        <end position="439"/>
    </location>
</feature>
<sequence>MDSWRHWWVVLASWVVGFWAIGTLSTLGVFLPYLLDEFDGNKGATSIIFAVRDSSFLIFSVLHGALVHRYWGFRRTAVVGSIIAASGLFLASYARGLLQLCLTYGLMTGFGLGMVYIPATSIISHYYHRHRATAFGIVSSGNNIGALVLAPVLDWLLQTGGWRITFTAQALACGSMLLLASLFLRLPSDKDHESDIDDNTSSSTRDGVEGEELYRALSDDAIIWTSGDDIESQRLARQRTLLSCLPECCDAPFAILYMGVFFGSLAFFPTLLYWPSFGQMTLSLSASSSAWTVTAYGAAGTIARPLLGLVADRLMGRTPLLVVCSLVMAVAIALLSIASSLTHLMLFSVLFGVVSGSLMAMCPNILADRYGAQLFPITLGVLQSSYGTATLIGPPLMGFLADAMGSYRPTFGAASACMFVASVCFAAFWLVVRRREAAARRLAETRVEDWVWQTPKEIVRARLI</sequence>
<dbReference type="PhylomeDB" id="A0A0G4EIW4"/>
<dbReference type="InterPro" id="IPR036259">
    <property type="entry name" value="MFS_trans_sf"/>
</dbReference>
<feature type="transmembrane region" description="Helical" evidence="2">
    <location>
        <begin position="134"/>
        <end position="152"/>
    </location>
</feature>
<feature type="transmembrane region" description="Helical" evidence="2">
    <location>
        <begin position="78"/>
        <end position="98"/>
    </location>
</feature>
<dbReference type="GO" id="GO:0022857">
    <property type="term" value="F:transmembrane transporter activity"/>
    <property type="evidence" value="ECO:0007669"/>
    <property type="project" value="InterPro"/>
</dbReference>
<dbReference type="PROSITE" id="PS50850">
    <property type="entry name" value="MFS"/>
    <property type="match status" value="1"/>
</dbReference>
<feature type="transmembrane region" description="Helical" evidence="2">
    <location>
        <begin position="7"/>
        <end position="35"/>
    </location>
</feature>
<dbReference type="Pfam" id="PF07690">
    <property type="entry name" value="MFS_1"/>
    <property type="match status" value="1"/>
</dbReference>
<dbReference type="GO" id="GO:0016020">
    <property type="term" value="C:membrane"/>
    <property type="evidence" value="ECO:0007669"/>
    <property type="project" value="UniProtKB-SubCell"/>
</dbReference>
<dbReference type="InterPro" id="IPR020846">
    <property type="entry name" value="MFS_dom"/>
</dbReference>
<evidence type="ECO:0000313" key="5">
    <source>
        <dbReference type="Proteomes" id="UP000041254"/>
    </source>
</evidence>
<dbReference type="Proteomes" id="UP000041254">
    <property type="component" value="Unassembled WGS sequence"/>
</dbReference>
<evidence type="ECO:0000313" key="4">
    <source>
        <dbReference type="EMBL" id="CEL96955.1"/>
    </source>
</evidence>
<dbReference type="InterPro" id="IPR050327">
    <property type="entry name" value="Proton-linked_MCT"/>
</dbReference>
<feature type="transmembrane region" description="Helical" evidence="2">
    <location>
        <begin position="344"/>
        <end position="362"/>
    </location>
</feature>
<keyword evidence="2" id="KW-0472">Membrane</keyword>
<feature type="transmembrane region" description="Helical" evidence="2">
    <location>
        <begin position="104"/>
        <end position="127"/>
    </location>
</feature>
<dbReference type="AlphaFoldDB" id="A0A0G4EIW4"/>
<feature type="transmembrane region" description="Helical" evidence="2">
    <location>
        <begin position="374"/>
        <end position="393"/>
    </location>
</feature>
<keyword evidence="2" id="KW-0812">Transmembrane</keyword>
<feature type="transmembrane region" description="Helical" evidence="2">
    <location>
        <begin position="255"/>
        <end position="274"/>
    </location>
</feature>
<dbReference type="EMBL" id="CDMY01000249">
    <property type="protein sequence ID" value="CEL96955.1"/>
    <property type="molecule type" value="Genomic_DNA"/>
</dbReference>
<organism evidence="4 5">
    <name type="scientific">Vitrella brassicaformis (strain CCMP3155)</name>
    <dbReference type="NCBI Taxonomy" id="1169540"/>
    <lineage>
        <taxon>Eukaryota</taxon>
        <taxon>Sar</taxon>
        <taxon>Alveolata</taxon>
        <taxon>Colpodellida</taxon>
        <taxon>Vitrellaceae</taxon>
        <taxon>Vitrella</taxon>
    </lineage>
</organism>
<dbReference type="InParanoid" id="A0A0G4EIW4"/>
<feature type="transmembrane region" description="Helical" evidence="2">
    <location>
        <begin position="413"/>
        <end position="432"/>
    </location>
</feature>
<keyword evidence="5" id="KW-1185">Reference proteome</keyword>
<dbReference type="PANTHER" id="PTHR11360:SF284">
    <property type="entry name" value="EG:103B4.3 PROTEIN-RELATED"/>
    <property type="match status" value="1"/>
</dbReference>
<evidence type="ECO:0000256" key="2">
    <source>
        <dbReference type="SAM" id="Phobius"/>
    </source>
</evidence>
<feature type="transmembrane region" description="Helical" evidence="2">
    <location>
        <begin position="286"/>
        <end position="307"/>
    </location>
</feature>
<feature type="transmembrane region" description="Helical" evidence="2">
    <location>
        <begin position="319"/>
        <end position="338"/>
    </location>
</feature>
<accession>A0A0G4EIW4</accession>
<protein>
    <recommendedName>
        <fullName evidence="3">Major facilitator superfamily (MFS) profile domain-containing protein</fullName>
    </recommendedName>
</protein>
<dbReference type="OrthoDB" id="2213137at2759"/>